<feature type="compositionally biased region" description="Basic and acidic residues" evidence="13">
    <location>
        <begin position="39"/>
        <end position="49"/>
    </location>
</feature>
<dbReference type="SUPFAM" id="SSF57667">
    <property type="entry name" value="beta-beta-alpha zinc fingers"/>
    <property type="match status" value="1"/>
</dbReference>
<keyword evidence="16" id="KW-1185">Reference proteome</keyword>
<dbReference type="GO" id="GO:0005634">
    <property type="term" value="C:nucleus"/>
    <property type="evidence" value="ECO:0007669"/>
    <property type="project" value="UniProtKB-SubCell"/>
</dbReference>
<dbReference type="PANTHER" id="PTHR23235">
    <property type="entry name" value="KRUEPPEL-LIKE TRANSCRIPTION FACTOR"/>
    <property type="match status" value="1"/>
</dbReference>
<dbReference type="Proteomes" id="UP000472264">
    <property type="component" value="Chromosome 11"/>
</dbReference>
<evidence type="ECO:0000256" key="2">
    <source>
        <dbReference type="ARBA" id="ARBA00004123"/>
    </source>
</evidence>
<comment type="similarity">
    <text evidence="3">Belongs to the krueppel C2H2-type zinc-finger protein family.</text>
</comment>
<keyword evidence="11" id="KW-0539">Nucleus</keyword>
<dbReference type="OMA" id="CEQRSIH"/>
<feature type="domain" description="C2H2-type" evidence="14">
    <location>
        <begin position="83"/>
        <end position="110"/>
    </location>
</feature>
<dbReference type="GO" id="GO:0000981">
    <property type="term" value="F:DNA-binding transcription factor activity, RNA polymerase II-specific"/>
    <property type="evidence" value="ECO:0007669"/>
    <property type="project" value="TreeGrafter"/>
</dbReference>
<evidence type="ECO:0000259" key="14">
    <source>
        <dbReference type="PROSITE" id="PS50157"/>
    </source>
</evidence>
<reference evidence="15" key="2">
    <citation type="submission" date="2025-08" db="UniProtKB">
        <authorList>
            <consortium name="Ensembl"/>
        </authorList>
    </citation>
    <scope>IDENTIFICATION</scope>
</reference>
<comment type="function">
    <text evidence="1">May be involved in transcriptional regulation.</text>
</comment>
<accession>A0A665VJM7</accession>
<dbReference type="InterPro" id="IPR036236">
    <property type="entry name" value="Znf_C2H2_sf"/>
</dbReference>
<evidence type="ECO:0000256" key="6">
    <source>
        <dbReference type="ARBA" id="ARBA00022771"/>
    </source>
</evidence>
<dbReference type="FunFam" id="3.30.160.60:FF:000966">
    <property type="entry name" value="ZFP90 zinc finger protein"/>
    <property type="match status" value="1"/>
</dbReference>
<evidence type="ECO:0000256" key="1">
    <source>
        <dbReference type="ARBA" id="ARBA00003767"/>
    </source>
</evidence>
<keyword evidence="6 12" id="KW-0863">Zinc-finger</keyword>
<dbReference type="Gene3D" id="3.30.160.60">
    <property type="entry name" value="Classic Zinc Finger"/>
    <property type="match status" value="3"/>
</dbReference>
<dbReference type="AlphaFoldDB" id="A0A665VJM7"/>
<dbReference type="PROSITE" id="PS00028">
    <property type="entry name" value="ZINC_FINGER_C2H2_1"/>
    <property type="match status" value="2"/>
</dbReference>
<dbReference type="GO" id="GO:0008270">
    <property type="term" value="F:zinc ion binding"/>
    <property type="evidence" value="ECO:0007669"/>
    <property type="project" value="UniProtKB-KW"/>
</dbReference>
<evidence type="ECO:0000256" key="5">
    <source>
        <dbReference type="ARBA" id="ARBA00022737"/>
    </source>
</evidence>
<organism evidence="15 16">
    <name type="scientific">Echeneis naucrates</name>
    <name type="common">Live sharksucker</name>
    <dbReference type="NCBI Taxonomy" id="173247"/>
    <lineage>
        <taxon>Eukaryota</taxon>
        <taxon>Metazoa</taxon>
        <taxon>Chordata</taxon>
        <taxon>Craniata</taxon>
        <taxon>Vertebrata</taxon>
        <taxon>Euteleostomi</taxon>
        <taxon>Actinopterygii</taxon>
        <taxon>Neopterygii</taxon>
        <taxon>Teleostei</taxon>
        <taxon>Neoteleostei</taxon>
        <taxon>Acanthomorphata</taxon>
        <taxon>Carangaria</taxon>
        <taxon>Carangiformes</taxon>
        <taxon>Echeneidae</taxon>
        <taxon>Echeneis</taxon>
    </lineage>
</organism>
<dbReference type="PROSITE" id="PS50157">
    <property type="entry name" value="ZINC_FINGER_C2H2_2"/>
    <property type="match status" value="2"/>
</dbReference>
<evidence type="ECO:0000256" key="10">
    <source>
        <dbReference type="ARBA" id="ARBA00023163"/>
    </source>
</evidence>
<reference evidence="15" key="1">
    <citation type="submission" date="2021-04" db="EMBL/GenBank/DDBJ databases">
        <authorList>
            <consortium name="Wellcome Sanger Institute Data Sharing"/>
        </authorList>
    </citation>
    <scope>NUCLEOTIDE SEQUENCE [LARGE SCALE GENOMIC DNA]</scope>
</reference>
<evidence type="ECO:0000256" key="7">
    <source>
        <dbReference type="ARBA" id="ARBA00022833"/>
    </source>
</evidence>
<keyword evidence="5" id="KW-0677">Repeat</keyword>
<dbReference type="GO" id="GO:0000978">
    <property type="term" value="F:RNA polymerase II cis-regulatory region sequence-specific DNA binding"/>
    <property type="evidence" value="ECO:0007669"/>
    <property type="project" value="TreeGrafter"/>
</dbReference>
<dbReference type="Ensembl" id="ENSENLT00000032808.1">
    <property type="protein sequence ID" value="ENSENLP00000031893.1"/>
    <property type="gene ID" value="ENSENLG00000014085.1"/>
</dbReference>
<sequence length="140" mass="16051">DTDPDPNKYIPLEPQAWSSGDQEEPGNPPIKEEEEELSSDWKTDGDQCKNSRKTHSCSVCGKTFGRSPHLKIHLRTHTGEKPFSCSFCGKGFTQKVNLTYHTSVHTGEKRFSCRFCEQRSIHRSKVKNNHSINKYFFIFG</sequence>
<dbReference type="InterPro" id="IPR013087">
    <property type="entry name" value="Znf_C2H2_type"/>
</dbReference>
<dbReference type="Pfam" id="PF00096">
    <property type="entry name" value="zf-C2H2"/>
    <property type="match status" value="2"/>
</dbReference>
<evidence type="ECO:0000256" key="3">
    <source>
        <dbReference type="ARBA" id="ARBA00006991"/>
    </source>
</evidence>
<proteinExistence type="inferred from homology"/>
<evidence type="ECO:0000256" key="12">
    <source>
        <dbReference type="PROSITE-ProRule" id="PRU00042"/>
    </source>
</evidence>
<keyword evidence="10" id="KW-0804">Transcription</keyword>
<evidence type="ECO:0000313" key="16">
    <source>
        <dbReference type="Proteomes" id="UP000472264"/>
    </source>
</evidence>
<feature type="region of interest" description="Disordered" evidence="13">
    <location>
        <begin position="1"/>
        <end position="53"/>
    </location>
</feature>
<keyword evidence="9" id="KW-0238">DNA-binding</keyword>
<keyword evidence="7" id="KW-0862">Zinc</keyword>
<evidence type="ECO:0000256" key="8">
    <source>
        <dbReference type="ARBA" id="ARBA00023015"/>
    </source>
</evidence>
<dbReference type="PANTHER" id="PTHR23235:SF120">
    <property type="entry name" value="KRUPPEL-LIKE FACTOR 15"/>
    <property type="match status" value="1"/>
</dbReference>
<keyword evidence="4" id="KW-0479">Metal-binding</keyword>
<protein>
    <recommendedName>
        <fullName evidence="14">C2H2-type domain-containing protein</fullName>
    </recommendedName>
</protein>
<evidence type="ECO:0000256" key="11">
    <source>
        <dbReference type="ARBA" id="ARBA00023242"/>
    </source>
</evidence>
<evidence type="ECO:0000313" key="15">
    <source>
        <dbReference type="Ensembl" id="ENSENLP00000031893.1"/>
    </source>
</evidence>
<feature type="domain" description="C2H2-type" evidence="14">
    <location>
        <begin position="55"/>
        <end position="82"/>
    </location>
</feature>
<evidence type="ECO:0000256" key="4">
    <source>
        <dbReference type="ARBA" id="ARBA00022723"/>
    </source>
</evidence>
<name>A0A665VJM7_ECHNA</name>
<keyword evidence="8" id="KW-0805">Transcription regulation</keyword>
<reference evidence="15" key="3">
    <citation type="submission" date="2025-09" db="UniProtKB">
        <authorList>
            <consortium name="Ensembl"/>
        </authorList>
    </citation>
    <scope>IDENTIFICATION</scope>
</reference>
<evidence type="ECO:0000256" key="13">
    <source>
        <dbReference type="SAM" id="MobiDB-lite"/>
    </source>
</evidence>
<dbReference type="FunFam" id="3.30.160.60:FF:000478">
    <property type="entry name" value="Zinc finger protein 133"/>
    <property type="match status" value="1"/>
</dbReference>
<comment type="subcellular location">
    <subcellularLocation>
        <location evidence="2">Nucleus</location>
    </subcellularLocation>
</comment>
<dbReference type="SMART" id="SM00355">
    <property type="entry name" value="ZnF_C2H2"/>
    <property type="match status" value="2"/>
</dbReference>
<dbReference type="InParanoid" id="A0A665VJM7"/>
<evidence type="ECO:0000256" key="9">
    <source>
        <dbReference type="ARBA" id="ARBA00023125"/>
    </source>
</evidence>